<evidence type="ECO:0000256" key="3">
    <source>
        <dbReference type="ARBA" id="ARBA00022806"/>
    </source>
</evidence>
<dbReference type="GO" id="GO:0016787">
    <property type="term" value="F:hydrolase activity"/>
    <property type="evidence" value="ECO:0007669"/>
    <property type="project" value="UniProtKB-KW"/>
</dbReference>
<name>X1UU62_9ZZZZ</name>
<keyword evidence="3" id="KW-0347">Helicase</keyword>
<evidence type="ECO:0000313" key="7">
    <source>
        <dbReference type="EMBL" id="GAI95894.1"/>
    </source>
</evidence>
<reference evidence="7" key="1">
    <citation type="journal article" date="2014" name="Front. Microbiol.">
        <title>High frequency of phylogenetically diverse reductive dehalogenase-homologous genes in deep subseafloor sedimentary metagenomes.</title>
        <authorList>
            <person name="Kawai M."/>
            <person name="Futagami T."/>
            <person name="Toyoda A."/>
            <person name="Takaki Y."/>
            <person name="Nishi S."/>
            <person name="Hori S."/>
            <person name="Arai W."/>
            <person name="Tsubouchi T."/>
            <person name="Morono Y."/>
            <person name="Uchiyama I."/>
            <person name="Ito T."/>
            <person name="Fujiyama A."/>
            <person name="Inagaki F."/>
            <person name="Takami H."/>
        </authorList>
    </citation>
    <scope>NUCLEOTIDE SEQUENCE</scope>
    <source>
        <strain evidence="7">Expedition CK06-06</strain>
    </source>
</reference>
<protein>
    <recommendedName>
        <fullName evidence="6">CRISPR-associated nuclease/helicase Cas3 domain-containing protein</fullName>
    </recommendedName>
</protein>
<comment type="caution">
    <text evidence="7">The sequence shown here is derived from an EMBL/GenBank/DDBJ whole genome shotgun (WGS) entry which is preliminary data.</text>
</comment>
<dbReference type="EMBL" id="BARW01024788">
    <property type="protein sequence ID" value="GAI95894.1"/>
    <property type="molecule type" value="Genomic_DNA"/>
</dbReference>
<dbReference type="GO" id="GO:0005524">
    <property type="term" value="F:ATP binding"/>
    <property type="evidence" value="ECO:0007669"/>
    <property type="project" value="UniProtKB-KW"/>
</dbReference>
<keyword evidence="2" id="KW-0378">Hydrolase</keyword>
<sequence>EEKKYNIKKMILVSTQVVEAGVDIDMDIGFKDRSLIDSDEQLAGRINRNASKSGSVVYLFNLDNASWIYKNDERLKVEISDELYSKILNEKDFDIIYKLVNQKIRRRNNDPAYENLNHYLEKIEELNFDKIHKDFKIIDNSNFSMFIPVLIDEKYFTNEDKSFLNHYNIRATENKYDGKDIFELYKNLKLNPEKVKSYIDKQIELKQLSGIMSKFMLSIFDKQKRNTEHILLP</sequence>
<dbReference type="InterPro" id="IPR027417">
    <property type="entry name" value="P-loop_NTPase"/>
</dbReference>
<feature type="non-terminal residue" evidence="7">
    <location>
        <position position="1"/>
    </location>
</feature>
<feature type="domain" description="CRISPR-associated nuclease/helicase Cas3" evidence="6">
    <location>
        <begin position="6"/>
        <end position="50"/>
    </location>
</feature>
<dbReference type="SUPFAM" id="SSF52540">
    <property type="entry name" value="P-loop containing nucleoside triphosphate hydrolases"/>
    <property type="match status" value="1"/>
</dbReference>
<dbReference type="InterPro" id="IPR054712">
    <property type="entry name" value="Cas3-like_dom"/>
</dbReference>
<evidence type="ECO:0000256" key="5">
    <source>
        <dbReference type="ARBA" id="ARBA00023118"/>
    </source>
</evidence>
<keyword evidence="5" id="KW-0051">Antiviral defense</keyword>
<dbReference type="AlphaFoldDB" id="X1UU62"/>
<dbReference type="GO" id="GO:0004386">
    <property type="term" value="F:helicase activity"/>
    <property type="evidence" value="ECO:0007669"/>
    <property type="project" value="UniProtKB-KW"/>
</dbReference>
<keyword evidence="1" id="KW-0547">Nucleotide-binding</keyword>
<keyword evidence="4" id="KW-0067">ATP-binding</keyword>
<dbReference type="GO" id="GO:0051607">
    <property type="term" value="P:defense response to virus"/>
    <property type="evidence" value="ECO:0007669"/>
    <property type="project" value="UniProtKB-KW"/>
</dbReference>
<accession>X1UU62</accession>
<proteinExistence type="predicted"/>
<evidence type="ECO:0000259" key="6">
    <source>
        <dbReference type="Pfam" id="PF22590"/>
    </source>
</evidence>
<organism evidence="7">
    <name type="scientific">marine sediment metagenome</name>
    <dbReference type="NCBI Taxonomy" id="412755"/>
    <lineage>
        <taxon>unclassified sequences</taxon>
        <taxon>metagenomes</taxon>
        <taxon>ecological metagenomes</taxon>
    </lineage>
</organism>
<evidence type="ECO:0000256" key="1">
    <source>
        <dbReference type="ARBA" id="ARBA00022741"/>
    </source>
</evidence>
<evidence type="ECO:0000256" key="4">
    <source>
        <dbReference type="ARBA" id="ARBA00022840"/>
    </source>
</evidence>
<gene>
    <name evidence="7" type="ORF">S12H4_40785</name>
</gene>
<evidence type="ECO:0000256" key="2">
    <source>
        <dbReference type="ARBA" id="ARBA00022801"/>
    </source>
</evidence>
<dbReference type="Pfam" id="PF22590">
    <property type="entry name" value="Cas3-like_C_2"/>
    <property type="match status" value="1"/>
</dbReference>